<organism evidence="2 3">
    <name type="scientific">Scytonema millei VB511283</name>
    <dbReference type="NCBI Taxonomy" id="1245923"/>
    <lineage>
        <taxon>Bacteria</taxon>
        <taxon>Bacillati</taxon>
        <taxon>Cyanobacteriota</taxon>
        <taxon>Cyanophyceae</taxon>
        <taxon>Nostocales</taxon>
        <taxon>Scytonemataceae</taxon>
        <taxon>Scytonema</taxon>
    </lineage>
</organism>
<dbReference type="AlphaFoldDB" id="A0A9X5E0J9"/>
<dbReference type="PROSITE" id="PS50943">
    <property type="entry name" value="HTH_CROC1"/>
    <property type="match status" value="1"/>
</dbReference>
<evidence type="ECO:0000259" key="1">
    <source>
        <dbReference type="PROSITE" id="PS50943"/>
    </source>
</evidence>
<proteinExistence type="predicted"/>
<dbReference type="Pfam" id="PF13443">
    <property type="entry name" value="HTH_26"/>
    <property type="match status" value="1"/>
</dbReference>
<dbReference type="CDD" id="cd00093">
    <property type="entry name" value="HTH_XRE"/>
    <property type="match status" value="1"/>
</dbReference>
<gene>
    <name evidence="2" type="ORF">QH73_0000435</name>
</gene>
<comment type="caution">
    <text evidence="2">The sequence shown here is derived from an EMBL/GenBank/DDBJ whole genome shotgun (WGS) entry which is preliminary data.</text>
</comment>
<evidence type="ECO:0000313" key="3">
    <source>
        <dbReference type="Proteomes" id="UP000031532"/>
    </source>
</evidence>
<protein>
    <submittedName>
        <fullName evidence="2">Helix-turn-helix transcriptional regulator</fullName>
    </submittedName>
</protein>
<accession>A0A9X5E0J9</accession>
<dbReference type="GO" id="GO:0003677">
    <property type="term" value="F:DNA binding"/>
    <property type="evidence" value="ECO:0007669"/>
    <property type="project" value="InterPro"/>
</dbReference>
<evidence type="ECO:0000313" key="2">
    <source>
        <dbReference type="EMBL" id="NHC33143.1"/>
    </source>
</evidence>
<sequence>MSTNGLVRLKIREFAAKEGWTLKEVSDRSGVAYGTVKTYAASPGMAMADINALRKLAQTFDVIIEDLLEVVKE</sequence>
<dbReference type="Gene3D" id="1.10.260.40">
    <property type="entry name" value="lambda repressor-like DNA-binding domains"/>
    <property type="match status" value="1"/>
</dbReference>
<feature type="domain" description="HTH cro/C1-type" evidence="1">
    <location>
        <begin position="11"/>
        <end position="67"/>
    </location>
</feature>
<dbReference type="RefSeq" id="WP_015152181.1">
    <property type="nucleotide sequence ID" value="NZ_JTJC03000001.1"/>
</dbReference>
<dbReference type="SUPFAM" id="SSF47413">
    <property type="entry name" value="lambda repressor-like DNA-binding domains"/>
    <property type="match status" value="1"/>
</dbReference>
<keyword evidence="3" id="KW-1185">Reference proteome</keyword>
<dbReference type="EMBL" id="JTJC03000001">
    <property type="protein sequence ID" value="NHC33143.1"/>
    <property type="molecule type" value="Genomic_DNA"/>
</dbReference>
<dbReference type="Proteomes" id="UP000031532">
    <property type="component" value="Unassembled WGS sequence"/>
</dbReference>
<dbReference type="OrthoDB" id="2364157at2"/>
<name>A0A9X5E0J9_9CYAN</name>
<reference evidence="2 3" key="1">
    <citation type="journal article" date="2015" name="Genome Announc.">
        <title>Draft Genome Sequence of the Terrestrial Cyanobacterium Scytonema millei VB511283, Isolated from Eastern India.</title>
        <authorList>
            <person name="Sen D."/>
            <person name="Chandrababunaidu M.M."/>
            <person name="Singh D."/>
            <person name="Sanghi N."/>
            <person name="Ghorai A."/>
            <person name="Mishra G.P."/>
            <person name="Madduluri M."/>
            <person name="Adhikary S.P."/>
            <person name="Tripathy S."/>
        </authorList>
    </citation>
    <scope>NUCLEOTIDE SEQUENCE [LARGE SCALE GENOMIC DNA]</scope>
    <source>
        <strain evidence="2 3">VB511283</strain>
    </source>
</reference>
<dbReference type="InterPro" id="IPR010982">
    <property type="entry name" value="Lambda_DNA-bd_dom_sf"/>
</dbReference>
<dbReference type="InterPro" id="IPR001387">
    <property type="entry name" value="Cro/C1-type_HTH"/>
</dbReference>